<evidence type="ECO:0000256" key="7">
    <source>
        <dbReference type="RuleBase" id="RU363032"/>
    </source>
</evidence>
<feature type="domain" description="ABC transmembrane type-1" evidence="8">
    <location>
        <begin position="67"/>
        <end position="259"/>
    </location>
</feature>
<dbReference type="Proteomes" id="UP000320461">
    <property type="component" value="Unassembled WGS sequence"/>
</dbReference>
<dbReference type="PANTHER" id="PTHR43744:SF8">
    <property type="entry name" value="SN-GLYCEROL-3-PHOSPHATE TRANSPORT SYSTEM PERMEASE PROTEIN UGPE"/>
    <property type="match status" value="1"/>
</dbReference>
<keyword evidence="6 7" id="KW-0472">Membrane</keyword>
<feature type="transmembrane region" description="Helical" evidence="7">
    <location>
        <begin position="12"/>
        <end position="33"/>
    </location>
</feature>
<dbReference type="AlphaFoldDB" id="A0A4Y3KL75"/>
<proteinExistence type="inferred from homology"/>
<protein>
    <submittedName>
        <fullName evidence="9">ABC transporter permease</fullName>
    </submittedName>
</protein>
<evidence type="ECO:0000313" key="10">
    <source>
        <dbReference type="Proteomes" id="UP000320461"/>
    </source>
</evidence>
<dbReference type="OrthoDB" id="4821463at2"/>
<feature type="transmembrane region" description="Helical" evidence="7">
    <location>
        <begin position="71"/>
        <end position="93"/>
    </location>
</feature>
<dbReference type="RefSeq" id="WP_048343157.1">
    <property type="nucleotide sequence ID" value="NZ_BJLQ01000007.1"/>
</dbReference>
<dbReference type="EMBL" id="BJLQ01000007">
    <property type="protein sequence ID" value="GEA83710.1"/>
    <property type="molecule type" value="Genomic_DNA"/>
</dbReference>
<evidence type="ECO:0000256" key="5">
    <source>
        <dbReference type="ARBA" id="ARBA00022989"/>
    </source>
</evidence>
<evidence type="ECO:0000256" key="1">
    <source>
        <dbReference type="ARBA" id="ARBA00004651"/>
    </source>
</evidence>
<keyword evidence="10" id="KW-1185">Reference proteome</keyword>
<evidence type="ECO:0000256" key="2">
    <source>
        <dbReference type="ARBA" id="ARBA00022448"/>
    </source>
</evidence>
<dbReference type="GO" id="GO:0055085">
    <property type="term" value="P:transmembrane transport"/>
    <property type="evidence" value="ECO:0007669"/>
    <property type="project" value="InterPro"/>
</dbReference>
<evidence type="ECO:0000259" key="8">
    <source>
        <dbReference type="PROSITE" id="PS50928"/>
    </source>
</evidence>
<comment type="caution">
    <text evidence="9">The sequence shown here is derived from an EMBL/GenBank/DDBJ whole genome shotgun (WGS) entry which is preliminary data.</text>
</comment>
<dbReference type="Pfam" id="PF00528">
    <property type="entry name" value="BPD_transp_1"/>
    <property type="match status" value="1"/>
</dbReference>
<feature type="transmembrane region" description="Helical" evidence="7">
    <location>
        <begin position="235"/>
        <end position="259"/>
    </location>
</feature>
<keyword evidence="2 7" id="KW-0813">Transport</keyword>
<sequence length="274" mass="29555">MSRLAQGLTRTPFYVLTGGLAVIFLYPIIWTAISSVSAQPGSNQVSGFGFGNYETVVNYQAGLWTYLGNSLVISATAVVVTLVASTFGGYAFARFSFPGKNVLFLLTLAILMVPYATLLIPLMTWLKAIHLNNSLIGVGLVLAVFQLPFATFMMRISFEAVPKEMEEAALVDGCGSFGALRRVLLFAVKPGLITVGLFAFLAAWNDFMVPLFLVGGDNQPLPLAMVNMRQQVMGVIDYGATQAGVVILTVPCIFLFLVLQRHYVNGFMSGALKG</sequence>
<dbReference type="PANTHER" id="PTHR43744">
    <property type="entry name" value="ABC TRANSPORTER PERMEASE PROTEIN MG189-RELATED-RELATED"/>
    <property type="match status" value="1"/>
</dbReference>
<keyword evidence="4 7" id="KW-0812">Transmembrane</keyword>
<name>A0A4Y3KL75_9CELL</name>
<feature type="transmembrane region" description="Helical" evidence="7">
    <location>
        <begin position="102"/>
        <end position="123"/>
    </location>
</feature>
<dbReference type="GO" id="GO:0005886">
    <property type="term" value="C:plasma membrane"/>
    <property type="evidence" value="ECO:0007669"/>
    <property type="project" value="UniProtKB-SubCell"/>
</dbReference>
<evidence type="ECO:0000256" key="3">
    <source>
        <dbReference type="ARBA" id="ARBA00022475"/>
    </source>
</evidence>
<dbReference type="SUPFAM" id="SSF161098">
    <property type="entry name" value="MetI-like"/>
    <property type="match status" value="1"/>
</dbReference>
<keyword evidence="5 7" id="KW-1133">Transmembrane helix</keyword>
<evidence type="ECO:0000256" key="4">
    <source>
        <dbReference type="ARBA" id="ARBA00022692"/>
    </source>
</evidence>
<feature type="transmembrane region" description="Helical" evidence="7">
    <location>
        <begin position="191"/>
        <end position="215"/>
    </location>
</feature>
<gene>
    <name evidence="9" type="ORF">CGE01nite_09610</name>
</gene>
<accession>A0A4Y3KL75</accession>
<dbReference type="PROSITE" id="PS50928">
    <property type="entry name" value="ABC_TM1"/>
    <property type="match status" value="1"/>
</dbReference>
<evidence type="ECO:0000256" key="6">
    <source>
        <dbReference type="ARBA" id="ARBA00023136"/>
    </source>
</evidence>
<evidence type="ECO:0000313" key="9">
    <source>
        <dbReference type="EMBL" id="GEA83710.1"/>
    </source>
</evidence>
<keyword evidence="3" id="KW-1003">Cell membrane</keyword>
<feature type="transmembrane region" description="Helical" evidence="7">
    <location>
        <begin position="135"/>
        <end position="156"/>
    </location>
</feature>
<dbReference type="InterPro" id="IPR000515">
    <property type="entry name" value="MetI-like"/>
</dbReference>
<dbReference type="Gene3D" id="1.10.3720.10">
    <property type="entry name" value="MetI-like"/>
    <property type="match status" value="1"/>
</dbReference>
<reference evidence="9 10" key="1">
    <citation type="submission" date="2019-06" db="EMBL/GenBank/DDBJ databases">
        <title>Whole genome shotgun sequence of Cellulomonas gelida NBRC 3748.</title>
        <authorList>
            <person name="Hosoyama A."/>
            <person name="Uohara A."/>
            <person name="Ohji S."/>
            <person name="Ichikawa N."/>
        </authorList>
    </citation>
    <scope>NUCLEOTIDE SEQUENCE [LARGE SCALE GENOMIC DNA]</scope>
    <source>
        <strain evidence="9 10">NBRC 3748</strain>
    </source>
</reference>
<comment type="subcellular location">
    <subcellularLocation>
        <location evidence="1 7">Cell membrane</location>
        <topology evidence="1 7">Multi-pass membrane protein</topology>
    </subcellularLocation>
</comment>
<dbReference type="CDD" id="cd06261">
    <property type="entry name" value="TM_PBP2"/>
    <property type="match status" value="1"/>
</dbReference>
<dbReference type="InterPro" id="IPR035906">
    <property type="entry name" value="MetI-like_sf"/>
</dbReference>
<organism evidence="9 10">
    <name type="scientific">Cellulomonas gelida</name>
    <dbReference type="NCBI Taxonomy" id="1712"/>
    <lineage>
        <taxon>Bacteria</taxon>
        <taxon>Bacillati</taxon>
        <taxon>Actinomycetota</taxon>
        <taxon>Actinomycetes</taxon>
        <taxon>Micrococcales</taxon>
        <taxon>Cellulomonadaceae</taxon>
        <taxon>Cellulomonas</taxon>
    </lineage>
</organism>
<comment type="similarity">
    <text evidence="7">Belongs to the binding-protein-dependent transport system permease family.</text>
</comment>